<dbReference type="VEuPathDB" id="AmoebaDB:EIN_152270"/>
<accession>A0A0A1U8K1</accession>
<reference evidence="1 2" key="1">
    <citation type="submission" date="2012-10" db="EMBL/GenBank/DDBJ databases">
        <authorList>
            <person name="Zafar N."/>
            <person name="Inman J."/>
            <person name="Hall N."/>
            <person name="Lorenzi H."/>
            <person name="Caler E."/>
        </authorList>
    </citation>
    <scope>NUCLEOTIDE SEQUENCE [LARGE SCALE GENOMIC DNA]</scope>
    <source>
        <strain evidence="1 2">IP1</strain>
    </source>
</reference>
<dbReference type="KEGG" id="eiv:EIN_152270"/>
<organism evidence="1 2">
    <name type="scientific">Entamoeba invadens IP1</name>
    <dbReference type="NCBI Taxonomy" id="370355"/>
    <lineage>
        <taxon>Eukaryota</taxon>
        <taxon>Amoebozoa</taxon>
        <taxon>Evosea</taxon>
        <taxon>Archamoebae</taxon>
        <taxon>Mastigamoebida</taxon>
        <taxon>Entamoebidae</taxon>
        <taxon>Entamoeba</taxon>
    </lineage>
</organism>
<name>A0A0A1U8K1_ENTIV</name>
<dbReference type="RefSeq" id="XP_004258031.1">
    <property type="nucleotide sequence ID" value="XM_004257983.1"/>
</dbReference>
<dbReference type="OrthoDB" id="31391at2759"/>
<dbReference type="AlphaFoldDB" id="A0A0A1U8K1"/>
<dbReference type="Proteomes" id="UP000014680">
    <property type="component" value="Unassembled WGS sequence"/>
</dbReference>
<feature type="non-terminal residue" evidence="1">
    <location>
        <position position="1"/>
    </location>
</feature>
<proteinExistence type="predicted"/>
<protein>
    <submittedName>
        <fullName evidence="1">Uncharacterized protein</fullName>
    </submittedName>
</protein>
<evidence type="ECO:0000313" key="2">
    <source>
        <dbReference type="Proteomes" id="UP000014680"/>
    </source>
</evidence>
<gene>
    <name evidence="1" type="ORF">EIN_152270</name>
</gene>
<keyword evidence="2" id="KW-1185">Reference proteome</keyword>
<sequence>MSRLEMVYLMQISLYLPTMKDVLTFIQISHNAQMAISSLKVNPWFTTKEDIEEFCTIYSPDTVNCNTFMIRSDVLKKATFVRNYVIPPSPRDGIPFCEKFTTLSLLPSFAPNPAHGDFSRAFECVITSVPSVKLELSTLVYLLDFYETKITDKQHIPFIKKVFLYFSENNIGFNIFLNKHGNLQLHELIEILRKEYSCDITIDWTHAKQYLSSAKFTPKSKNYSNVIDLNFLDDITPICVKGELAFMTEGLKNERGNEKIAQTLEMCHATIVKLIGSSCDLTTLVLPECVNTLLLIADRSQMNDLRNEFQPIILPKNLHVNKLHAKNLTIECKNTNETVKYIELQNAGILNNTKDMKNKRKWEDQNDFPFVNVEKLKISFLPLKCSLEKLKHLKFLNLKSLTKSAVFVNKNAAQNLQIEYLNNCKFLIDAEEKKDFFFEDCESLNLVFLNDKTLDLKLSKCVNPKITITNEIHSLVLDNCTNVELQQNAIIEKLVVLKSNFVEFSQIRAKKVCLASISEFVPIDFEQTETVLLSNVNNFSFENIFKNCTTLDVENCDSCTFIFDSDKLERITVISSKNLKFAGNYSKLEICEVSTDSKIDFPNTEKMTVLAVPKDQQKVETLKIEEFNRVWNAKLKTIKLKNNEGCFFDSGSGVDLKFNQRTYQKIDIIKRDILFSNYISQENTFIRFVPKIESLDVLKIENYVGYMPNFWGVIVGTFIVENYIGEKPYNKIIYPIISASHLVLTNCKLIDFIFDRTMKSMTISDSTGMCCDYKTTGKMDKVIFKNSSFSFQNFEQRDFGSKDIEELVIENSVVGS</sequence>
<evidence type="ECO:0000313" key="1">
    <source>
        <dbReference type="EMBL" id="ELP91260.1"/>
    </source>
</evidence>
<dbReference type="GeneID" id="14890348"/>
<dbReference type="EMBL" id="KB206474">
    <property type="protein sequence ID" value="ELP91260.1"/>
    <property type="molecule type" value="Genomic_DNA"/>
</dbReference>
<feature type="non-terminal residue" evidence="1">
    <location>
        <position position="816"/>
    </location>
</feature>
<dbReference type="OMA" id="EMCHATI"/>